<feature type="binding site" evidence="7">
    <location>
        <position position="29"/>
    </location>
    <ligand>
        <name>3-phosphoshikimate</name>
        <dbReference type="ChEBI" id="CHEBI:145989"/>
    </ligand>
</feature>
<dbReference type="GO" id="GO:0003866">
    <property type="term" value="F:3-phosphoshikimate 1-carboxyvinyltransferase activity"/>
    <property type="evidence" value="ECO:0007669"/>
    <property type="project" value="UniProtKB-UniRule"/>
</dbReference>
<evidence type="ECO:0000256" key="6">
    <source>
        <dbReference type="ARBA" id="ARBA00044633"/>
    </source>
</evidence>
<dbReference type="CDD" id="cd01556">
    <property type="entry name" value="EPSP_synthase"/>
    <property type="match status" value="1"/>
</dbReference>
<dbReference type="NCBIfam" id="TIGR01356">
    <property type="entry name" value="aroA"/>
    <property type="match status" value="1"/>
</dbReference>
<dbReference type="GO" id="GO:0009073">
    <property type="term" value="P:aromatic amino acid family biosynthetic process"/>
    <property type="evidence" value="ECO:0007669"/>
    <property type="project" value="UniProtKB-KW"/>
</dbReference>
<keyword evidence="7" id="KW-0963">Cytoplasm</keyword>
<dbReference type="SUPFAM" id="SSF55205">
    <property type="entry name" value="EPT/RTPC-like"/>
    <property type="match status" value="1"/>
</dbReference>
<feature type="binding site" evidence="7">
    <location>
        <position position="386"/>
    </location>
    <ligand>
        <name>phosphoenolpyruvate</name>
        <dbReference type="ChEBI" id="CHEBI:58702"/>
    </ligand>
</feature>
<feature type="binding site" evidence="7">
    <location>
        <position position="25"/>
    </location>
    <ligand>
        <name>3-phosphoshikimate</name>
        <dbReference type="ChEBI" id="CHEBI:145989"/>
    </ligand>
</feature>
<organism evidence="9 10">
    <name type="scientific">Botrimarina hoheduenensis</name>
    <dbReference type="NCBI Taxonomy" id="2528000"/>
    <lineage>
        <taxon>Bacteria</taxon>
        <taxon>Pseudomonadati</taxon>
        <taxon>Planctomycetota</taxon>
        <taxon>Planctomycetia</taxon>
        <taxon>Pirellulales</taxon>
        <taxon>Lacipirellulaceae</taxon>
        <taxon>Botrimarina</taxon>
    </lineage>
</organism>
<dbReference type="Proteomes" id="UP000318995">
    <property type="component" value="Unassembled WGS sequence"/>
</dbReference>
<evidence type="ECO:0000313" key="10">
    <source>
        <dbReference type="Proteomes" id="UP000318995"/>
    </source>
</evidence>
<evidence type="ECO:0000256" key="3">
    <source>
        <dbReference type="ARBA" id="ARBA00022605"/>
    </source>
</evidence>
<feature type="binding site" evidence="7">
    <location>
        <position position="172"/>
    </location>
    <ligand>
        <name>phosphoenolpyruvate</name>
        <dbReference type="ChEBI" id="CHEBI:58702"/>
    </ligand>
</feature>
<evidence type="ECO:0000256" key="5">
    <source>
        <dbReference type="ARBA" id="ARBA00023141"/>
    </source>
</evidence>
<sequence length="428" mass="44941">MSETIEIVPVKGPIHASIRPPGSKSLTNRALVCAALASGRSRLTGVLDSDDTRVMVESLGRLGIRVSATDPQTLVVEGVGGRLPASQADLFVGNSGTTIRFLTALVTLGNGSFRLDGVPRMRERPIGDLVEALNALGAHVRCESAGGCPPVVVKATGLPGGTAAVRGDISSQFLSGLLMAAPAAASDVELLIDGELVSKPYVAMTTRVMADFGVQVEANPTASRFTVPAVGGYQPCDYAIEPDASAASYFWAAAAITGGRVEVQGLSDRALQGDVRFVDCLEAMGCTVERGPDALTVTGGTLRGARLDMNAISDTVQTLAAVALFAEGPTEVTGVAHNRHKETDRIGDLATELRRLGAEVEERPDGMVISPRSLRAAEIETYDDHRMAMSLSLVGLRQPGVRIKNPGCTAKTYPEYFEDLARLTAEAR</sequence>
<evidence type="ECO:0000256" key="1">
    <source>
        <dbReference type="ARBA" id="ARBA00004811"/>
    </source>
</evidence>
<feature type="binding site" evidence="7">
    <location>
        <position position="171"/>
    </location>
    <ligand>
        <name>3-phosphoshikimate</name>
        <dbReference type="ChEBI" id="CHEBI:145989"/>
    </ligand>
</feature>
<evidence type="ECO:0000256" key="2">
    <source>
        <dbReference type="ARBA" id="ARBA00009948"/>
    </source>
</evidence>
<comment type="caution">
    <text evidence="7">Lacks conserved residue(s) required for the propagation of feature annotation.</text>
</comment>
<feature type="domain" description="Enolpyruvate transferase" evidence="8">
    <location>
        <begin position="12"/>
        <end position="420"/>
    </location>
</feature>
<dbReference type="PIRSF" id="PIRSF000505">
    <property type="entry name" value="EPSPS"/>
    <property type="match status" value="1"/>
</dbReference>
<feature type="binding site" evidence="7">
    <location>
        <position position="170"/>
    </location>
    <ligand>
        <name>3-phosphoshikimate</name>
        <dbReference type="ChEBI" id="CHEBI:145989"/>
    </ligand>
</feature>
<accession>A0A5C5VRK1</accession>
<protein>
    <recommendedName>
        <fullName evidence="7">3-phosphoshikimate 1-carboxyvinyltransferase</fullName>
        <ecNumber evidence="7">2.5.1.19</ecNumber>
    </recommendedName>
    <alternativeName>
        <fullName evidence="7">5-enolpyruvylshikimate-3-phosphate synthase</fullName>
        <shortName evidence="7">EPSP synthase</shortName>
        <shortName evidence="7">EPSPS</shortName>
    </alternativeName>
</protein>
<dbReference type="OrthoDB" id="9809920at2"/>
<feature type="active site" description="Proton acceptor" evidence="7">
    <location>
        <position position="314"/>
    </location>
</feature>
<comment type="pathway">
    <text evidence="1 7">Metabolic intermediate biosynthesis; chorismate biosynthesis; chorismate from D-erythrose 4-phosphate and phosphoenolpyruvate: step 6/7.</text>
</comment>
<feature type="binding site" evidence="7">
    <location>
        <position position="124"/>
    </location>
    <ligand>
        <name>phosphoenolpyruvate</name>
        <dbReference type="ChEBI" id="CHEBI:58702"/>
    </ligand>
</feature>
<dbReference type="Pfam" id="PF00275">
    <property type="entry name" value="EPSP_synthase"/>
    <property type="match status" value="1"/>
</dbReference>
<reference evidence="9 10" key="1">
    <citation type="submission" date="2019-02" db="EMBL/GenBank/DDBJ databases">
        <title>Deep-cultivation of Planctomycetes and their phenomic and genomic characterization uncovers novel biology.</title>
        <authorList>
            <person name="Wiegand S."/>
            <person name="Jogler M."/>
            <person name="Boedeker C."/>
            <person name="Pinto D."/>
            <person name="Vollmers J."/>
            <person name="Rivas-Marin E."/>
            <person name="Kohn T."/>
            <person name="Peeters S.H."/>
            <person name="Heuer A."/>
            <person name="Rast P."/>
            <person name="Oberbeckmann S."/>
            <person name="Bunk B."/>
            <person name="Jeske O."/>
            <person name="Meyerdierks A."/>
            <person name="Storesund J.E."/>
            <person name="Kallscheuer N."/>
            <person name="Luecker S."/>
            <person name="Lage O.M."/>
            <person name="Pohl T."/>
            <person name="Merkel B.J."/>
            <person name="Hornburger P."/>
            <person name="Mueller R.-W."/>
            <person name="Bruemmer F."/>
            <person name="Labrenz M."/>
            <person name="Spormann A.M."/>
            <person name="Op Den Camp H."/>
            <person name="Overmann J."/>
            <person name="Amann R."/>
            <person name="Jetten M.S.M."/>
            <person name="Mascher T."/>
            <person name="Medema M.H."/>
            <person name="Devos D.P."/>
            <person name="Kaster A.-K."/>
            <person name="Ovreas L."/>
            <person name="Rohde M."/>
            <person name="Galperin M.Y."/>
            <person name="Jogler C."/>
        </authorList>
    </citation>
    <scope>NUCLEOTIDE SEQUENCE [LARGE SCALE GENOMIC DNA]</scope>
    <source>
        <strain evidence="9 10">Pla111</strain>
    </source>
</reference>
<comment type="similarity">
    <text evidence="2 7">Belongs to the EPSP synthase family.</text>
</comment>
<feature type="binding site" evidence="7">
    <location>
        <position position="24"/>
    </location>
    <ligand>
        <name>phosphoenolpyruvate</name>
        <dbReference type="ChEBI" id="CHEBI:58702"/>
    </ligand>
</feature>
<dbReference type="Gene3D" id="3.65.10.10">
    <property type="entry name" value="Enolpyruvate transferase domain"/>
    <property type="match status" value="2"/>
</dbReference>
<dbReference type="UniPathway" id="UPA00053">
    <property type="reaction ID" value="UER00089"/>
</dbReference>
<dbReference type="AlphaFoldDB" id="A0A5C5VRK1"/>
<dbReference type="InterPro" id="IPR036968">
    <property type="entry name" value="Enolpyruvate_Tfrase_sf"/>
</dbReference>
<name>A0A5C5VRK1_9BACT</name>
<evidence type="ECO:0000256" key="4">
    <source>
        <dbReference type="ARBA" id="ARBA00022679"/>
    </source>
</evidence>
<gene>
    <name evidence="7 9" type="primary">aroA</name>
    <name evidence="9" type="ORF">Pla111_33910</name>
</gene>
<dbReference type="EC" id="2.5.1.19" evidence="7"/>
<proteinExistence type="inferred from homology"/>
<comment type="catalytic activity">
    <reaction evidence="6">
        <text>3-phosphoshikimate + phosphoenolpyruvate = 5-O-(1-carboxyvinyl)-3-phosphoshikimate + phosphate</text>
        <dbReference type="Rhea" id="RHEA:21256"/>
        <dbReference type="ChEBI" id="CHEBI:43474"/>
        <dbReference type="ChEBI" id="CHEBI:57701"/>
        <dbReference type="ChEBI" id="CHEBI:58702"/>
        <dbReference type="ChEBI" id="CHEBI:145989"/>
        <dbReference type="EC" id="2.5.1.19"/>
    </reaction>
    <physiologicalReaction direction="left-to-right" evidence="6">
        <dbReference type="Rhea" id="RHEA:21257"/>
    </physiologicalReaction>
</comment>
<dbReference type="GO" id="GO:0005737">
    <property type="term" value="C:cytoplasm"/>
    <property type="evidence" value="ECO:0007669"/>
    <property type="project" value="UniProtKB-SubCell"/>
</dbReference>
<dbReference type="HAMAP" id="MF_00210">
    <property type="entry name" value="EPSP_synth"/>
    <property type="match status" value="1"/>
</dbReference>
<feature type="binding site" evidence="7">
    <location>
        <position position="341"/>
    </location>
    <ligand>
        <name>3-phosphoshikimate</name>
        <dbReference type="ChEBI" id="CHEBI:145989"/>
    </ligand>
</feature>
<evidence type="ECO:0000256" key="7">
    <source>
        <dbReference type="HAMAP-Rule" id="MF_00210"/>
    </source>
</evidence>
<feature type="binding site" evidence="7">
    <location>
        <position position="411"/>
    </location>
    <ligand>
        <name>phosphoenolpyruvate</name>
        <dbReference type="ChEBI" id="CHEBI:58702"/>
    </ligand>
</feature>
<comment type="function">
    <text evidence="7">Catalyzes the transfer of the enolpyruvyl moiety of phosphoenolpyruvate (PEP) to the 5-hydroxyl of shikimate-3-phosphate (S3P) to produce enolpyruvyl shikimate-3-phosphate and inorganic phosphate.</text>
</comment>
<evidence type="ECO:0000259" key="8">
    <source>
        <dbReference type="Pfam" id="PF00275"/>
    </source>
</evidence>
<dbReference type="PROSITE" id="PS00104">
    <property type="entry name" value="EPSP_SYNTHASE_1"/>
    <property type="match status" value="1"/>
</dbReference>
<feature type="binding site" evidence="7">
    <location>
        <position position="172"/>
    </location>
    <ligand>
        <name>3-phosphoshikimate</name>
        <dbReference type="ChEBI" id="CHEBI:145989"/>
    </ligand>
</feature>
<dbReference type="PROSITE" id="PS00885">
    <property type="entry name" value="EPSP_SYNTHASE_2"/>
    <property type="match status" value="1"/>
</dbReference>
<dbReference type="GO" id="GO:0009423">
    <property type="term" value="P:chorismate biosynthetic process"/>
    <property type="evidence" value="ECO:0007669"/>
    <property type="project" value="UniProtKB-UniRule"/>
</dbReference>
<evidence type="ECO:0000313" key="9">
    <source>
        <dbReference type="EMBL" id="TWT40259.1"/>
    </source>
</evidence>
<dbReference type="InterPro" id="IPR001986">
    <property type="entry name" value="Enolpyruvate_Tfrase_dom"/>
</dbReference>
<dbReference type="EMBL" id="SJPH01000012">
    <property type="protein sequence ID" value="TWT40259.1"/>
    <property type="molecule type" value="Genomic_DNA"/>
</dbReference>
<keyword evidence="5 7" id="KW-0057">Aromatic amino acid biosynthesis</keyword>
<dbReference type="PANTHER" id="PTHR21090:SF5">
    <property type="entry name" value="PENTAFUNCTIONAL AROM POLYPEPTIDE"/>
    <property type="match status" value="1"/>
</dbReference>
<comment type="caution">
    <text evidence="9">The sequence shown here is derived from an EMBL/GenBank/DDBJ whole genome shotgun (WGS) entry which is preliminary data.</text>
</comment>
<keyword evidence="3 7" id="KW-0028">Amino-acid biosynthesis</keyword>
<dbReference type="GO" id="GO:0008652">
    <property type="term" value="P:amino acid biosynthetic process"/>
    <property type="evidence" value="ECO:0007669"/>
    <property type="project" value="UniProtKB-KW"/>
</dbReference>
<feature type="binding site" evidence="7">
    <location>
        <position position="96"/>
    </location>
    <ligand>
        <name>phosphoenolpyruvate</name>
        <dbReference type="ChEBI" id="CHEBI:58702"/>
    </ligand>
</feature>
<dbReference type="InterPro" id="IPR006264">
    <property type="entry name" value="EPSP_synthase"/>
</dbReference>
<feature type="binding site" evidence="7">
    <location>
        <position position="345"/>
    </location>
    <ligand>
        <name>phosphoenolpyruvate</name>
        <dbReference type="ChEBI" id="CHEBI:58702"/>
    </ligand>
</feature>
<dbReference type="RefSeq" id="WP_146575579.1">
    <property type="nucleotide sequence ID" value="NZ_SJPH01000012.1"/>
</dbReference>
<feature type="binding site" evidence="7">
    <location>
        <position position="198"/>
    </location>
    <ligand>
        <name>3-phosphoshikimate</name>
        <dbReference type="ChEBI" id="CHEBI:145989"/>
    </ligand>
</feature>
<feature type="binding site" evidence="7">
    <location>
        <position position="314"/>
    </location>
    <ligand>
        <name>3-phosphoshikimate</name>
        <dbReference type="ChEBI" id="CHEBI:145989"/>
    </ligand>
</feature>
<dbReference type="PANTHER" id="PTHR21090">
    <property type="entry name" value="AROM/DEHYDROQUINATE SYNTHASE"/>
    <property type="match status" value="1"/>
</dbReference>
<keyword evidence="10" id="KW-1185">Reference proteome</keyword>
<dbReference type="InterPro" id="IPR013792">
    <property type="entry name" value="RNA3'P_cycl/enolpyr_Trfase_a/b"/>
</dbReference>
<comment type="subunit">
    <text evidence="7">Monomer.</text>
</comment>
<dbReference type="InterPro" id="IPR023193">
    <property type="entry name" value="EPSP_synthase_CS"/>
</dbReference>
<keyword evidence="4 7" id="KW-0808">Transferase</keyword>
<comment type="subcellular location">
    <subcellularLocation>
        <location evidence="7">Cytoplasm</location>
    </subcellularLocation>
</comment>
<feature type="binding site" evidence="7">
    <location>
        <position position="24"/>
    </location>
    <ligand>
        <name>3-phosphoshikimate</name>
        <dbReference type="ChEBI" id="CHEBI:145989"/>
    </ligand>
</feature>